<reference evidence="3 4" key="1">
    <citation type="submission" date="2013-09" db="EMBL/GenBank/DDBJ databases">
        <title>Corchorus capsularis genome sequencing.</title>
        <authorList>
            <person name="Alam M."/>
            <person name="Haque M.S."/>
            <person name="Islam M.S."/>
            <person name="Emdad E.M."/>
            <person name="Islam M.M."/>
            <person name="Ahmed B."/>
            <person name="Halim A."/>
            <person name="Hossen Q.M.M."/>
            <person name="Hossain M.Z."/>
            <person name="Ahmed R."/>
            <person name="Khan M.M."/>
            <person name="Islam R."/>
            <person name="Rashid M.M."/>
            <person name="Khan S.A."/>
            <person name="Rahman M.S."/>
            <person name="Alam M."/>
        </authorList>
    </citation>
    <scope>NUCLEOTIDE SEQUENCE [LARGE SCALE GENOMIC DNA]</scope>
    <source>
        <strain evidence="4">cv. CVL-1</strain>
        <tissue evidence="3">Whole seedling</tissue>
    </source>
</reference>
<protein>
    <recommendedName>
        <fullName evidence="5">Hydrophobic seed protein domain-containing protein</fullName>
    </recommendedName>
</protein>
<evidence type="ECO:0008006" key="5">
    <source>
        <dbReference type="Google" id="ProtNLM"/>
    </source>
</evidence>
<comment type="caution">
    <text evidence="3">The sequence shown here is derived from an EMBL/GenBank/DDBJ whole genome shotgun (WGS) entry which is preliminary data.</text>
</comment>
<dbReference type="PRINTS" id="PR01217">
    <property type="entry name" value="PRICHEXTENSN"/>
</dbReference>
<dbReference type="EMBL" id="AWWV01014761">
    <property type="protein sequence ID" value="OMO55136.1"/>
    <property type="molecule type" value="Genomic_DNA"/>
</dbReference>
<accession>A0A1R3GAQ4</accession>
<dbReference type="Gramene" id="OMO55136">
    <property type="protein sequence ID" value="OMO55136"/>
    <property type="gene ID" value="CCACVL1_27373"/>
</dbReference>
<evidence type="ECO:0000256" key="2">
    <source>
        <dbReference type="SAM" id="SignalP"/>
    </source>
</evidence>
<feature type="compositionally biased region" description="Pro residues" evidence="1">
    <location>
        <begin position="31"/>
        <end position="73"/>
    </location>
</feature>
<keyword evidence="4" id="KW-1185">Reference proteome</keyword>
<dbReference type="OrthoDB" id="10642129at2759"/>
<dbReference type="Proteomes" id="UP000188268">
    <property type="component" value="Unassembled WGS sequence"/>
</dbReference>
<sequence>MASSSKTSAPIAFLIALNILFFTLVSSQTLSPPPPPRSPPPPPPSPPPPPRSPPPPPPSPSPPPPPSPSPPPPPSFCPAGLLSGALCLPNLIIPAILNITLGPPNSQCCRNIAGLVGINNLNLCLCDVIAGVVRIVPPLLGGIIGIGAQVNLTVAVGNVLSACNITNTAVRVCVIRI</sequence>
<evidence type="ECO:0000313" key="4">
    <source>
        <dbReference type="Proteomes" id="UP000188268"/>
    </source>
</evidence>
<dbReference type="OMA" id="CNITNTA"/>
<proteinExistence type="predicted"/>
<keyword evidence="2" id="KW-0732">Signal</keyword>
<dbReference type="AlphaFoldDB" id="A0A1R3GAQ4"/>
<feature type="chain" id="PRO_5013340125" description="Hydrophobic seed protein domain-containing protein" evidence="2">
    <location>
        <begin position="28"/>
        <end position="177"/>
    </location>
</feature>
<evidence type="ECO:0000256" key="1">
    <source>
        <dbReference type="SAM" id="MobiDB-lite"/>
    </source>
</evidence>
<name>A0A1R3GAQ4_COCAP</name>
<evidence type="ECO:0000313" key="3">
    <source>
        <dbReference type="EMBL" id="OMO55136.1"/>
    </source>
</evidence>
<feature type="region of interest" description="Disordered" evidence="1">
    <location>
        <begin position="28"/>
        <end position="73"/>
    </location>
</feature>
<feature type="signal peptide" evidence="2">
    <location>
        <begin position="1"/>
        <end position="27"/>
    </location>
</feature>
<gene>
    <name evidence="3" type="ORF">CCACVL1_27373</name>
</gene>
<organism evidence="3 4">
    <name type="scientific">Corchorus capsularis</name>
    <name type="common">Jute</name>
    <dbReference type="NCBI Taxonomy" id="210143"/>
    <lineage>
        <taxon>Eukaryota</taxon>
        <taxon>Viridiplantae</taxon>
        <taxon>Streptophyta</taxon>
        <taxon>Embryophyta</taxon>
        <taxon>Tracheophyta</taxon>
        <taxon>Spermatophyta</taxon>
        <taxon>Magnoliopsida</taxon>
        <taxon>eudicotyledons</taxon>
        <taxon>Gunneridae</taxon>
        <taxon>Pentapetalae</taxon>
        <taxon>rosids</taxon>
        <taxon>malvids</taxon>
        <taxon>Malvales</taxon>
        <taxon>Malvaceae</taxon>
        <taxon>Grewioideae</taxon>
        <taxon>Apeibeae</taxon>
        <taxon>Corchorus</taxon>
    </lineage>
</organism>